<dbReference type="GO" id="GO:0046872">
    <property type="term" value="F:metal ion binding"/>
    <property type="evidence" value="ECO:0007669"/>
    <property type="project" value="UniProtKB-KW"/>
</dbReference>
<dbReference type="Pfam" id="PF22936">
    <property type="entry name" value="Pol_BBD"/>
    <property type="match status" value="1"/>
</dbReference>
<dbReference type="Pfam" id="PF25597">
    <property type="entry name" value="SH3_retrovirus"/>
    <property type="match status" value="1"/>
</dbReference>
<evidence type="ECO:0000259" key="5">
    <source>
        <dbReference type="Pfam" id="PF13976"/>
    </source>
</evidence>
<dbReference type="GO" id="GO:0006508">
    <property type="term" value="P:proteolysis"/>
    <property type="evidence" value="ECO:0007669"/>
    <property type="project" value="UniProtKB-KW"/>
</dbReference>
<keyword evidence="2" id="KW-0479">Metal-binding</keyword>
<evidence type="ECO:0000256" key="3">
    <source>
        <dbReference type="ARBA" id="ARBA00022801"/>
    </source>
</evidence>
<dbReference type="Gramene" id="EOX99316">
    <property type="protein sequence ID" value="EOX99316"/>
    <property type="gene ID" value="TCM_007947"/>
</dbReference>
<dbReference type="InterPro" id="IPR054722">
    <property type="entry name" value="PolX-like_BBD"/>
</dbReference>
<proteinExistence type="predicted"/>
<dbReference type="InterPro" id="IPR025724">
    <property type="entry name" value="GAG-pre-integrase_dom"/>
</dbReference>
<evidence type="ECO:0000259" key="6">
    <source>
        <dbReference type="Pfam" id="PF22936"/>
    </source>
</evidence>
<dbReference type="InParanoid" id="A0A061E4P1"/>
<protein>
    <submittedName>
        <fullName evidence="8">Uncharacterized protein</fullName>
    </submittedName>
</protein>
<feature type="domain" description="Retrovirus-related Pol polyprotein from transposon TNT 1-94-like beta-barrel" evidence="6">
    <location>
        <begin position="14"/>
        <end position="55"/>
    </location>
</feature>
<feature type="domain" description="Reverse transcriptase Ty1/copia-type" evidence="4">
    <location>
        <begin position="317"/>
        <end position="391"/>
    </location>
</feature>
<evidence type="ECO:0000256" key="1">
    <source>
        <dbReference type="ARBA" id="ARBA00022670"/>
    </source>
</evidence>
<feature type="domain" description="Retroviral polymerase SH3-like" evidence="7">
    <location>
        <begin position="182"/>
        <end position="238"/>
    </location>
</feature>
<evidence type="ECO:0000313" key="9">
    <source>
        <dbReference type="Proteomes" id="UP000026915"/>
    </source>
</evidence>
<keyword evidence="3" id="KW-0378">Hydrolase</keyword>
<dbReference type="eggNOG" id="KOG0017">
    <property type="taxonomic scope" value="Eukaryota"/>
</dbReference>
<dbReference type="Pfam" id="PF07727">
    <property type="entry name" value="RVT_2"/>
    <property type="match status" value="1"/>
</dbReference>
<dbReference type="Pfam" id="PF13976">
    <property type="entry name" value="gag_pre-integrs"/>
    <property type="match status" value="1"/>
</dbReference>
<dbReference type="InterPro" id="IPR013103">
    <property type="entry name" value="RVT_2"/>
</dbReference>
<dbReference type="STRING" id="3641.A0A061E4P1"/>
<feature type="domain" description="GAG-pre-integrase" evidence="5">
    <location>
        <begin position="89"/>
        <end position="153"/>
    </location>
</feature>
<sequence>MATSGEDSSKTNIWLLDSACSHHLTSNKSLFTTFDTSFKSKVKIGNENYLDILGLAKERYTLLFRDEACTVIDPNGDELCTITMRNNSYPFNLANTAHLALYNELDMLEMWHRRFGHVNYNSLSLMPSKNLVDSLPRITKPDKLCQACQFGEQTRVLDSKTSYKKWFDHKPSVSYLKTFGYIYYAKRTKFDLKSVITMLVGYNEVSKGYWLYDTKLMKVFVSKDVMFDEGQSWNRPNATSEKIDFVTTTDDLILQHDSDNESNLEDENKAVRGTRSLEDIYSRSNVALVEPSSFREAHSEEHWKSTMDVEIQMIRKNGTWILVDRPVDKNIIGVKWIYKTKLNLDGSVNKYKAQLVVKGFAQVYGVKYMETFTLVARHDIIRMLTTLSSNEG</sequence>
<reference evidence="8 9" key="1">
    <citation type="journal article" date="2013" name="Genome Biol.">
        <title>The genome sequence of the most widely cultivated cacao type and its use to identify candidate genes regulating pod color.</title>
        <authorList>
            <person name="Motamayor J.C."/>
            <person name="Mockaitis K."/>
            <person name="Schmutz J."/>
            <person name="Haiminen N."/>
            <person name="Iii D.L."/>
            <person name="Cornejo O."/>
            <person name="Findley S.D."/>
            <person name="Zheng P."/>
            <person name="Utro F."/>
            <person name="Royaert S."/>
            <person name="Saski C."/>
            <person name="Jenkins J."/>
            <person name="Podicheti R."/>
            <person name="Zhao M."/>
            <person name="Scheffler B.E."/>
            <person name="Stack J.C."/>
            <person name="Feltus F.A."/>
            <person name="Mustiga G.M."/>
            <person name="Amores F."/>
            <person name="Phillips W."/>
            <person name="Marelli J.P."/>
            <person name="May G.D."/>
            <person name="Shapiro H."/>
            <person name="Ma J."/>
            <person name="Bustamante C.D."/>
            <person name="Schnell R.J."/>
            <person name="Main D."/>
            <person name="Gilbert D."/>
            <person name="Parida L."/>
            <person name="Kuhn D.N."/>
        </authorList>
    </citation>
    <scope>NUCLEOTIDE SEQUENCE [LARGE SCALE GENOMIC DNA]</scope>
    <source>
        <strain evidence="9">cv. Matina 1-6</strain>
    </source>
</reference>
<dbReference type="Proteomes" id="UP000026915">
    <property type="component" value="Chromosome 2"/>
</dbReference>
<dbReference type="InterPro" id="IPR039537">
    <property type="entry name" value="Retrotran_Ty1/copia-like"/>
</dbReference>
<evidence type="ECO:0000259" key="7">
    <source>
        <dbReference type="Pfam" id="PF25597"/>
    </source>
</evidence>
<accession>A0A061E4P1</accession>
<dbReference type="OMA" id="HTEANQN"/>
<dbReference type="HOGENOM" id="CLU_812352_0_0_1"/>
<evidence type="ECO:0000256" key="2">
    <source>
        <dbReference type="ARBA" id="ARBA00022723"/>
    </source>
</evidence>
<evidence type="ECO:0000313" key="8">
    <source>
        <dbReference type="EMBL" id="EOX99316.1"/>
    </source>
</evidence>
<dbReference type="AlphaFoldDB" id="A0A061E4P1"/>
<keyword evidence="1" id="KW-0645">Protease</keyword>
<name>A0A061E4P1_THECC</name>
<dbReference type="GO" id="GO:0008233">
    <property type="term" value="F:peptidase activity"/>
    <property type="evidence" value="ECO:0007669"/>
    <property type="project" value="UniProtKB-KW"/>
</dbReference>
<organism evidence="8 9">
    <name type="scientific">Theobroma cacao</name>
    <name type="common">Cacao</name>
    <name type="synonym">Cocoa</name>
    <dbReference type="NCBI Taxonomy" id="3641"/>
    <lineage>
        <taxon>Eukaryota</taxon>
        <taxon>Viridiplantae</taxon>
        <taxon>Streptophyta</taxon>
        <taxon>Embryophyta</taxon>
        <taxon>Tracheophyta</taxon>
        <taxon>Spermatophyta</taxon>
        <taxon>Magnoliopsida</taxon>
        <taxon>eudicotyledons</taxon>
        <taxon>Gunneridae</taxon>
        <taxon>Pentapetalae</taxon>
        <taxon>rosids</taxon>
        <taxon>malvids</taxon>
        <taxon>Malvales</taxon>
        <taxon>Malvaceae</taxon>
        <taxon>Byttnerioideae</taxon>
        <taxon>Theobroma</taxon>
    </lineage>
</organism>
<dbReference type="EMBL" id="CM001880">
    <property type="protein sequence ID" value="EOX99316.1"/>
    <property type="molecule type" value="Genomic_DNA"/>
</dbReference>
<dbReference type="InterPro" id="IPR057670">
    <property type="entry name" value="SH3_retrovirus"/>
</dbReference>
<gene>
    <name evidence="8" type="ORF">TCM_007947</name>
</gene>
<evidence type="ECO:0000259" key="4">
    <source>
        <dbReference type="Pfam" id="PF07727"/>
    </source>
</evidence>
<dbReference type="PANTHER" id="PTHR42648:SF18">
    <property type="entry name" value="RETROTRANSPOSON, UNCLASSIFIED-LIKE PROTEIN"/>
    <property type="match status" value="1"/>
</dbReference>
<keyword evidence="9" id="KW-1185">Reference proteome</keyword>
<dbReference type="PANTHER" id="PTHR42648">
    <property type="entry name" value="TRANSPOSASE, PUTATIVE-RELATED"/>
    <property type="match status" value="1"/>
</dbReference>